<feature type="domain" description="Ketosynthase family 3 (KS3)" evidence="4">
    <location>
        <begin position="2"/>
        <end position="374"/>
    </location>
</feature>
<proteinExistence type="inferred from homology"/>
<evidence type="ECO:0000259" key="4">
    <source>
        <dbReference type="PROSITE" id="PS52004"/>
    </source>
</evidence>
<dbReference type="PANTHER" id="PTHR11712:SF336">
    <property type="entry name" value="3-OXOACYL-[ACYL-CARRIER-PROTEIN] SYNTHASE, MITOCHONDRIAL"/>
    <property type="match status" value="1"/>
</dbReference>
<reference evidence="6" key="1">
    <citation type="journal article" date="2019" name="Int. J. Syst. Evol. Microbiol.">
        <title>The Global Catalogue of Microorganisms (GCM) 10K type strain sequencing project: providing services to taxonomists for standard genome sequencing and annotation.</title>
        <authorList>
            <consortium name="The Broad Institute Genomics Platform"/>
            <consortium name="The Broad Institute Genome Sequencing Center for Infectious Disease"/>
            <person name="Wu L."/>
            <person name="Ma J."/>
        </authorList>
    </citation>
    <scope>NUCLEOTIDE SEQUENCE [LARGE SCALE GENOMIC DNA]</scope>
    <source>
        <strain evidence="6">KCTC 52416</strain>
    </source>
</reference>
<dbReference type="RefSeq" id="WP_379024068.1">
    <property type="nucleotide sequence ID" value="NZ_JBHRTA010000038.1"/>
</dbReference>
<accession>A0ABV7JLF5</accession>
<evidence type="ECO:0000256" key="2">
    <source>
        <dbReference type="ARBA" id="ARBA00022679"/>
    </source>
</evidence>
<dbReference type="EMBL" id="JBHRTA010000038">
    <property type="protein sequence ID" value="MFC3198933.1"/>
    <property type="molecule type" value="Genomic_DNA"/>
</dbReference>
<evidence type="ECO:0000256" key="3">
    <source>
        <dbReference type="RuleBase" id="RU003694"/>
    </source>
</evidence>
<comment type="caution">
    <text evidence="5">The sequence shown here is derived from an EMBL/GenBank/DDBJ whole genome shotgun (WGS) entry which is preliminary data.</text>
</comment>
<dbReference type="SUPFAM" id="SSF53901">
    <property type="entry name" value="Thiolase-like"/>
    <property type="match status" value="1"/>
</dbReference>
<dbReference type="SMART" id="SM00825">
    <property type="entry name" value="PKS_KS"/>
    <property type="match status" value="1"/>
</dbReference>
<name>A0ABV7JLF5_9SPHI</name>
<dbReference type="InterPro" id="IPR020841">
    <property type="entry name" value="PKS_Beta-ketoAc_synthase_dom"/>
</dbReference>
<evidence type="ECO:0000256" key="1">
    <source>
        <dbReference type="ARBA" id="ARBA00008467"/>
    </source>
</evidence>
<protein>
    <submittedName>
        <fullName evidence="5">Beta-ketoacyl-[acyl-carrier-protein] synthase family protein</fullName>
    </submittedName>
</protein>
<evidence type="ECO:0000313" key="6">
    <source>
        <dbReference type="Proteomes" id="UP001595526"/>
    </source>
</evidence>
<sequence length="375" mass="40441">MKSDVFAIGDYIISPLGMGSDINFKQVLDGQTAIAPIDDPALSSHRIHAARISGDSLPGKQENEKRYTRLERLFIATIQGLIEAFDIPTDKRTLVVLSTTKGNVSLLGDPGAAFPTQRIYISKMAYEIQRYFGFENQLITVSNACISGSLALSVARQLLQHNSTYEQAIAVGGDELSKFIVSGFEAFQALADEPCRPFDRDRKGLNLGEAVAAVYLSKIPAEGAVRLVGVGSFNDANHISGPSRTGEGLYRSVRRAMHEAGEPTLDFISAHGTATAYNDEMEAMALHRSGLTAVPLHSLKGYYGHTLGASGLLETILAMHSLRSNRLIPSLGFKHQGTSHPLNISTERSTQPLATFLKTASGFGGCNIATVFQKI</sequence>
<dbReference type="InterPro" id="IPR000794">
    <property type="entry name" value="Beta-ketoacyl_synthase"/>
</dbReference>
<dbReference type="Gene3D" id="3.40.47.10">
    <property type="match status" value="2"/>
</dbReference>
<dbReference type="PROSITE" id="PS52004">
    <property type="entry name" value="KS3_2"/>
    <property type="match status" value="1"/>
</dbReference>
<organism evidence="5 6">
    <name type="scientific">Parapedobacter deserti</name>
    <dbReference type="NCBI Taxonomy" id="1912957"/>
    <lineage>
        <taxon>Bacteria</taxon>
        <taxon>Pseudomonadati</taxon>
        <taxon>Bacteroidota</taxon>
        <taxon>Sphingobacteriia</taxon>
        <taxon>Sphingobacteriales</taxon>
        <taxon>Sphingobacteriaceae</taxon>
        <taxon>Parapedobacter</taxon>
    </lineage>
</organism>
<dbReference type="InterPro" id="IPR014031">
    <property type="entry name" value="Ketoacyl_synth_C"/>
</dbReference>
<dbReference type="Proteomes" id="UP001595526">
    <property type="component" value="Unassembled WGS sequence"/>
</dbReference>
<dbReference type="InterPro" id="IPR016039">
    <property type="entry name" value="Thiolase-like"/>
</dbReference>
<dbReference type="Pfam" id="PF00109">
    <property type="entry name" value="ketoacyl-synt"/>
    <property type="match status" value="1"/>
</dbReference>
<gene>
    <name evidence="5" type="ORF">ACFOET_15020</name>
</gene>
<comment type="similarity">
    <text evidence="1 3">Belongs to the thiolase-like superfamily. Beta-ketoacyl-ACP synthases family.</text>
</comment>
<keyword evidence="6" id="KW-1185">Reference proteome</keyword>
<dbReference type="Pfam" id="PF02801">
    <property type="entry name" value="Ketoacyl-synt_C"/>
    <property type="match status" value="1"/>
</dbReference>
<dbReference type="InterPro" id="IPR014030">
    <property type="entry name" value="Ketoacyl_synth_N"/>
</dbReference>
<evidence type="ECO:0000313" key="5">
    <source>
        <dbReference type="EMBL" id="MFC3198933.1"/>
    </source>
</evidence>
<keyword evidence="2 3" id="KW-0808">Transferase</keyword>
<dbReference type="PANTHER" id="PTHR11712">
    <property type="entry name" value="POLYKETIDE SYNTHASE-RELATED"/>
    <property type="match status" value="1"/>
</dbReference>